<protein>
    <submittedName>
        <fullName evidence="9">Ras/Rap GTPase-activating protein SynGAP-like isoform X3</fullName>
    </submittedName>
</protein>
<dbReference type="InterPro" id="IPR001936">
    <property type="entry name" value="RasGAP_dom"/>
</dbReference>
<feature type="compositionally biased region" description="Basic and acidic residues" evidence="4">
    <location>
        <begin position="984"/>
        <end position="993"/>
    </location>
</feature>
<dbReference type="GeneID" id="113059259"/>
<dbReference type="InterPro" id="IPR000008">
    <property type="entry name" value="C2_dom"/>
</dbReference>
<feature type="region of interest" description="Disordered" evidence="4">
    <location>
        <begin position="100"/>
        <end position="121"/>
    </location>
</feature>
<feature type="coiled-coil region" evidence="3">
    <location>
        <begin position="1208"/>
        <end position="1274"/>
    </location>
</feature>
<dbReference type="Gene3D" id="1.10.506.10">
    <property type="entry name" value="GTPase Activation - p120gap, domain 1"/>
    <property type="match status" value="2"/>
</dbReference>
<feature type="compositionally biased region" description="Polar residues" evidence="4">
    <location>
        <begin position="1152"/>
        <end position="1168"/>
    </location>
</feature>
<dbReference type="Gene3D" id="2.60.40.150">
    <property type="entry name" value="C2 domain"/>
    <property type="match status" value="1"/>
</dbReference>
<dbReference type="SMART" id="SM00323">
    <property type="entry name" value="RasGAP"/>
    <property type="match status" value="1"/>
</dbReference>
<dbReference type="InterPro" id="IPR057606">
    <property type="entry name" value="SynGAP1-like_PH"/>
</dbReference>
<dbReference type="PANTHER" id="PTHR10194:SF25">
    <property type="entry name" value="RAS_RAP GTPASE-ACTIVATING PROTEIN SYNGAP"/>
    <property type="match status" value="1"/>
</dbReference>
<feature type="compositionally biased region" description="Low complexity" evidence="4">
    <location>
        <begin position="1109"/>
        <end position="1143"/>
    </location>
</feature>
<dbReference type="InterPro" id="IPR008936">
    <property type="entry name" value="Rho_GTPase_activation_prot"/>
</dbReference>
<dbReference type="InterPro" id="IPR011993">
    <property type="entry name" value="PH-like_dom_sf"/>
</dbReference>
<evidence type="ECO:0000313" key="8">
    <source>
        <dbReference type="Proteomes" id="UP000515129"/>
    </source>
</evidence>
<dbReference type="PROSITE" id="PS00509">
    <property type="entry name" value="RAS_GTPASE_ACTIV_1"/>
    <property type="match status" value="1"/>
</dbReference>
<feature type="region of interest" description="Disordered" evidence="4">
    <location>
        <begin position="1007"/>
        <end position="1143"/>
    </location>
</feature>
<dbReference type="GO" id="GO:0005096">
    <property type="term" value="F:GTPase activator activity"/>
    <property type="evidence" value="ECO:0007669"/>
    <property type="project" value="UniProtKB-KW"/>
</dbReference>
<evidence type="ECO:0000256" key="1">
    <source>
        <dbReference type="ARBA" id="ARBA00022468"/>
    </source>
</evidence>
<feature type="domain" description="Ras-GAP" evidence="7">
    <location>
        <begin position="418"/>
        <end position="610"/>
    </location>
</feature>
<feature type="region of interest" description="Disordered" evidence="4">
    <location>
        <begin position="1347"/>
        <end position="1368"/>
    </location>
</feature>
<dbReference type="SUPFAM" id="SSF50729">
    <property type="entry name" value="PH domain-like"/>
    <property type="match status" value="1"/>
</dbReference>
<dbReference type="PROSITE" id="PS50004">
    <property type="entry name" value="C2"/>
    <property type="match status" value="1"/>
</dbReference>
<feature type="compositionally biased region" description="Low complexity" evidence="4">
    <location>
        <begin position="757"/>
        <end position="773"/>
    </location>
</feature>
<feature type="compositionally biased region" description="Polar residues" evidence="4">
    <location>
        <begin position="1071"/>
        <end position="1082"/>
    </location>
</feature>
<dbReference type="Pfam" id="PF12004">
    <property type="entry name" value="DAB2P_C"/>
    <property type="match status" value="1"/>
</dbReference>
<feature type="region of interest" description="Disordered" evidence="4">
    <location>
        <begin position="1149"/>
        <end position="1168"/>
    </location>
</feature>
<dbReference type="PROSITE" id="PS50018">
    <property type="entry name" value="RAS_GTPASE_ACTIV_2"/>
    <property type="match status" value="1"/>
</dbReference>
<feature type="compositionally biased region" description="Polar residues" evidence="4">
    <location>
        <begin position="1007"/>
        <end position="1060"/>
    </location>
</feature>
<dbReference type="InterPro" id="IPR021887">
    <property type="entry name" value="DAB2P_C"/>
</dbReference>
<dbReference type="SUPFAM" id="SSF49562">
    <property type="entry name" value="C2 domain (Calcium/lipid-binding domain, CaLB)"/>
    <property type="match status" value="1"/>
</dbReference>
<dbReference type="CDD" id="cd22265">
    <property type="entry name" value="UDM1_RNF168"/>
    <property type="match status" value="1"/>
</dbReference>
<dbReference type="Pfam" id="PF00168">
    <property type="entry name" value="C2"/>
    <property type="match status" value="1"/>
</dbReference>
<dbReference type="FunFam" id="1.10.506.10:FF:000001">
    <property type="entry name" value="Ras GTPase-activating protein nGAP isoform 2"/>
    <property type="match status" value="1"/>
</dbReference>
<dbReference type="Pfam" id="PF25321">
    <property type="entry name" value="PH_RASGAP"/>
    <property type="match status" value="1"/>
</dbReference>
<dbReference type="InterPro" id="IPR039360">
    <property type="entry name" value="Ras_GTPase"/>
</dbReference>
<feature type="compositionally biased region" description="Basic and acidic residues" evidence="4">
    <location>
        <begin position="712"/>
        <end position="726"/>
    </location>
</feature>
<evidence type="ECO:0000256" key="3">
    <source>
        <dbReference type="SAM" id="Coils"/>
    </source>
</evidence>
<keyword evidence="8" id="KW-1185">Reference proteome</keyword>
<feature type="region of interest" description="Disordered" evidence="4">
    <location>
        <begin position="804"/>
        <end position="825"/>
    </location>
</feature>
<reference evidence="9" key="1">
    <citation type="submission" date="2025-08" db="UniProtKB">
        <authorList>
            <consortium name="RefSeq"/>
        </authorList>
    </citation>
    <scope>IDENTIFICATION</scope>
    <source>
        <strain evidence="9">Wakin</strain>
        <tissue evidence="9">Muscle</tissue>
    </source>
</reference>
<keyword evidence="2" id="KW-0597">Phosphoprotein</keyword>
<feature type="domain" description="PH" evidence="5">
    <location>
        <begin position="208"/>
        <end position="242"/>
    </location>
</feature>
<organism evidence="8 9">
    <name type="scientific">Carassius auratus</name>
    <name type="common">Goldfish</name>
    <dbReference type="NCBI Taxonomy" id="7957"/>
    <lineage>
        <taxon>Eukaryota</taxon>
        <taxon>Metazoa</taxon>
        <taxon>Chordata</taxon>
        <taxon>Craniata</taxon>
        <taxon>Vertebrata</taxon>
        <taxon>Euteleostomi</taxon>
        <taxon>Actinopterygii</taxon>
        <taxon>Neopterygii</taxon>
        <taxon>Teleostei</taxon>
        <taxon>Ostariophysi</taxon>
        <taxon>Cypriniformes</taxon>
        <taxon>Cyprinidae</taxon>
        <taxon>Cyprininae</taxon>
        <taxon>Carassius</taxon>
    </lineage>
</organism>
<feature type="domain" description="C2" evidence="6">
    <location>
        <begin position="233"/>
        <end position="351"/>
    </location>
</feature>
<dbReference type="RefSeq" id="XP_026083412.1">
    <property type="nucleotide sequence ID" value="XM_026227627.1"/>
</dbReference>
<dbReference type="Pfam" id="PF00616">
    <property type="entry name" value="RasGAP"/>
    <property type="match status" value="2"/>
</dbReference>
<evidence type="ECO:0000313" key="9">
    <source>
        <dbReference type="RefSeq" id="XP_026083412.1"/>
    </source>
</evidence>
<dbReference type="PANTHER" id="PTHR10194">
    <property type="entry name" value="RAS GTPASE-ACTIVATING PROTEINS"/>
    <property type="match status" value="1"/>
</dbReference>
<dbReference type="InterPro" id="IPR035892">
    <property type="entry name" value="C2_domain_sf"/>
</dbReference>
<dbReference type="Gene3D" id="2.30.29.30">
    <property type="entry name" value="Pleckstrin-homology domain (PH domain)/Phosphotyrosine-binding domain (PTB)"/>
    <property type="match status" value="1"/>
</dbReference>
<evidence type="ECO:0000259" key="6">
    <source>
        <dbReference type="PROSITE" id="PS50004"/>
    </source>
</evidence>
<name>A0A6P6LIQ9_CARAU</name>
<accession>A0A6P6LIQ9</accession>
<feature type="region of interest" description="Disordered" evidence="4">
    <location>
        <begin position="705"/>
        <end position="731"/>
    </location>
</feature>
<feature type="region of interest" description="Disordered" evidence="4">
    <location>
        <begin position="756"/>
        <end position="784"/>
    </location>
</feature>
<evidence type="ECO:0000256" key="2">
    <source>
        <dbReference type="ARBA" id="ARBA00022553"/>
    </source>
</evidence>
<dbReference type="FunFam" id="2.60.40.150:FF:000010">
    <property type="entry name" value="Ras GTPase-activating protein nGAP isoform 2"/>
    <property type="match status" value="1"/>
</dbReference>
<sequence length="1368" mass="153925">MSYVPFQDARYAAPPSFRHQPSFAAAPSFEQPDWNPRLCVISGNQLYMLDQEEVHPLLMREQRSESHRNKLLRRTVSVPVEGRHNPEMEQARLRRKSIATGKQPSMEIPPTAPPQPFRQSSFLSRRLKGSIKRAKSQPKLDRTSSFRHMILPRFRSADQDRTRLMQSFKESHSHESLLSPSSAAEALDLTLDEDAVIKPVHSSILGQEYCFEVITASGTKCFACRSAAERDKWIENLQRAVKPNKDNSRRVDNVLKLWIIEARELPPKKRYYCELCLDDMLYARTTSKPRTDTVFWGEHFEFNNLPAVRNLRLHLYKETDKKRRKEKSTYLGLISIPISSITGRQFVEQWYPVIQPSVLTKGGGVGGGKIINASLRLKSRFQTMSILPMELYKEFAEYVTNNYRTLCAVLEPLMSVKSKEEVACALVHILQSTGKAKDFLSDMAMCEVDRFIDREHLIFRENTLATKAIEEYLKLIGHKYLKDVLGDFIRALYESEENCEVDPMRTPPSVLPEHQANLRMCCELALCKIVNSHCAFPRELKEVFASWRVRCAERGREDIADRLISGSLFLRFLCPAVMSPSLFNLTQEYPDEQTSRTLTLIAKVVQNLANFSKFGSKEEYMCFMNEFLEMEWGSMQQFLYEISNLDSVSNAAAFEGYIDLGRELSILHSLLWEVMAQLSKDAIIKLGPLPRLLNDISMALRNPHLQRQPSHQTDRPPPERQTDRLLSRPSFNRGVSSEFQNLMMRDLNSSVEITRLPSPTSAMSSGGAPPARAGLGGFADRDHPHRASSKEVFYVARPPLARSSPAYCTSSSDITDPDPKDSRMNSVSNLQSMGDMLNSSQASIAGLGSYGGLAGLGGGLGGQLRAGGRMSAGSGGSSMSGGLRLSQMGTTTDSLSQQQQAAALRYPLSFQNPLFHLAADGPQLHHQHSRAQPPPPLLLAPEPDASHPSYIPQFAHGGFSRSEDLSTLRPGPHLGQPSIIHSHSYSDDYSRHNQSEYGRRQIPMHMQEQQQMAGMASQTGTSHSSLATPPSTVQPARQSSMAPPTQRMKSQPSHQLSVSSAAAAAPAGKTRPQSGNLLQSPESGFGGRQQGPRQQLSVKDSTPPGLPHQQSSTRESQGSQGSQGGTPQSTQQSKSHQERQQIQQQHLLKPTMSKQGSSQSPTTLNPSIPASERTVAWVSNMPHLSADIESSRIDREEYKLKEYSKSMDESRLDRVREYEEEINSLKERLMMSHRKLEEYERRLLTQEQQTNKILLQYQSRLDDSERRLRQQQMEKDNQIKGIIDRLMVVEDELRVGVMPEQKPRMFADQGRRQSILVQPRLAPVPLRMNSQSQSFMEDNLEPNWRPHLGHSSGWPGFNSRALSRDSVG</sequence>
<feature type="region of interest" description="Disordered" evidence="4">
    <location>
        <begin position="954"/>
        <end position="993"/>
    </location>
</feature>
<keyword evidence="1" id="KW-0343">GTPase activation</keyword>
<evidence type="ECO:0000259" key="7">
    <source>
        <dbReference type="PROSITE" id="PS50018"/>
    </source>
</evidence>
<evidence type="ECO:0000256" key="4">
    <source>
        <dbReference type="SAM" id="MobiDB-lite"/>
    </source>
</evidence>
<keyword evidence="3" id="KW-0175">Coiled coil</keyword>
<dbReference type="InterPro" id="IPR001849">
    <property type="entry name" value="PH_domain"/>
</dbReference>
<dbReference type="CDD" id="cd04013">
    <property type="entry name" value="C2_SynGAP_like"/>
    <property type="match status" value="1"/>
</dbReference>
<dbReference type="PROSITE" id="PS50003">
    <property type="entry name" value="PH_DOMAIN"/>
    <property type="match status" value="1"/>
</dbReference>
<dbReference type="CDD" id="cd05136">
    <property type="entry name" value="RasGAP_DAB2IP"/>
    <property type="match status" value="1"/>
</dbReference>
<evidence type="ECO:0000259" key="5">
    <source>
        <dbReference type="PROSITE" id="PS50003"/>
    </source>
</evidence>
<proteinExistence type="predicted"/>
<dbReference type="SMART" id="SM00239">
    <property type="entry name" value="C2"/>
    <property type="match status" value="1"/>
</dbReference>
<dbReference type="SUPFAM" id="SSF48350">
    <property type="entry name" value="GTPase activation domain, GAP"/>
    <property type="match status" value="1"/>
</dbReference>
<gene>
    <name evidence="9" type="primary">LOC113059259</name>
</gene>
<dbReference type="Proteomes" id="UP000515129">
    <property type="component" value="Chromosome 41"/>
</dbReference>
<dbReference type="InterPro" id="IPR023152">
    <property type="entry name" value="RasGAP_CS"/>
</dbReference>